<feature type="domain" description="Cathepsin propeptide inhibitor" evidence="2">
    <location>
        <begin position="119"/>
        <end position="166"/>
    </location>
</feature>
<comment type="caution">
    <text evidence="3">The sequence shown here is derived from an EMBL/GenBank/DDBJ whole genome shotgun (WGS) entry which is preliminary data.</text>
</comment>
<dbReference type="InterPro" id="IPR038765">
    <property type="entry name" value="Papain-like_cys_pep_sf"/>
</dbReference>
<dbReference type="STRING" id="3818.A0A445DH82"/>
<keyword evidence="4" id="KW-1185">Reference proteome</keyword>
<name>A0A445DH82_ARAHY</name>
<accession>A0A445DH82</accession>
<dbReference type="InterPro" id="IPR013201">
    <property type="entry name" value="Prot_inhib_I29"/>
</dbReference>
<dbReference type="SUPFAM" id="SSF54001">
    <property type="entry name" value="Cysteine proteinases"/>
    <property type="match status" value="1"/>
</dbReference>
<organism evidence="3 4">
    <name type="scientific">Arachis hypogaea</name>
    <name type="common">Peanut</name>
    <dbReference type="NCBI Taxonomy" id="3818"/>
    <lineage>
        <taxon>Eukaryota</taxon>
        <taxon>Viridiplantae</taxon>
        <taxon>Streptophyta</taxon>
        <taxon>Embryophyta</taxon>
        <taxon>Tracheophyta</taxon>
        <taxon>Spermatophyta</taxon>
        <taxon>Magnoliopsida</taxon>
        <taxon>eudicotyledons</taxon>
        <taxon>Gunneridae</taxon>
        <taxon>Pentapetalae</taxon>
        <taxon>rosids</taxon>
        <taxon>fabids</taxon>
        <taxon>Fabales</taxon>
        <taxon>Fabaceae</taxon>
        <taxon>Papilionoideae</taxon>
        <taxon>50 kb inversion clade</taxon>
        <taxon>dalbergioids sensu lato</taxon>
        <taxon>Dalbergieae</taxon>
        <taxon>Pterocarpus clade</taxon>
        <taxon>Arachis</taxon>
    </lineage>
</organism>
<reference evidence="3 4" key="1">
    <citation type="submission" date="2019-01" db="EMBL/GenBank/DDBJ databases">
        <title>Sequencing of cultivated peanut Arachis hypogaea provides insights into genome evolution and oil improvement.</title>
        <authorList>
            <person name="Chen X."/>
        </authorList>
    </citation>
    <scope>NUCLEOTIDE SEQUENCE [LARGE SCALE GENOMIC DNA]</scope>
    <source>
        <strain evidence="4">cv. Fuhuasheng</strain>
        <tissue evidence="3">Leaves</tissue>
    </source>
</reference>
<sequence>MAKRVSAGPPFASPTAPSFRPLPPQAPHFSPLLNPSGGAASPSLAYHNPLILPPGFSSAVALAPGGASAAEGVAVPTFVPHMQPTMSYQVPTSHPTIRTLRPPYAMPNGYATIPGTPQTAVPPSEKERRFEIFKDNLRFIYKHNSTGNKPYKLGLNKFSNFNNEEYRARELFGILDSCCGGKDQ</sequence>
<protein>
    <recommendedName>
        <fullName evidence="2">Cathepsin propeptide inhibitor domain-containing protein</fullName>
    </recommendedName>
</protein>
<proteinExistence type="predicted"/>
<dbReference type="Proteomes" id="UP000289738">
    <property type="component" value="Chromosome A04"/>
</dbReference>
<dbReference type="Gene3D" id="1.10.287.2250">
    <property type="match status" value="1"/>
</dbReference>
<dbReference type="EMBL" id="SDMP01000004">
    <property type="protein sequence ID" value="RYR62472.1"/>
    <property type="molecule type" value="Genomic_DNA"/>
</dbReference>
<dbReference type="Pfam" id="PF08246">
    <property type="entry name" value="Inhibitor_I29"/>
    <property type="match status" value="1"/>
</dbReference>
<evidence type="ECO:0000313" key="3">
    <source>
        <dbReference type="EMBL" id="RYR62472.1"/>
    </source>
</evidence>
<evidence type="ECO:0000313" key="4">
    <source>
        <dbReference type="Proteomes" id="UP000289738"/>
    </source>
</evidence>
<feature type="region of interest" description="Disordered" evidence="1">
    <location>
        <begin position="1"/>
        <end position="34"/>
    </location>
</feature>
<dbReference type="AlphaFoldDB" id="A0A445DH82"/>
<gene>
    <name evidence="3" type="ORF">Ahy_A04g020082</name>
</gene>
<evidence type="ECO:0000256" key="1">
    <source>
        <dbReference type="SAM" id="MobiDB-lite"/>
    </source>
</evidence>
<dbReference type="SMART" id="SM00848">
    <property type="entry name" value="Inhibitor_I29"/>
    <property type="match status" value="1"/>
</dbReference>
<evidence type="ECO:0000259" key="2">
    <source>
        <dbReference type="SMART" id="SM00848"/>
    </source>
</evidence>